<evidence type="ECO:0000313" key="8">
    <source>
        <dbReference type="Proteomes" id="UP001345827"/>
    </source>
</evidence>
<comment type="caution">
    <text evidence="7">The sequence shown here is derived from an EMBL/GenBank/DDBJ whole genome shotgun (WGS) entry which is preliminary data.</text>
</comment>
<evidence type="ECO:0008006" key="9">
    <source>
        <dbReference type="Google" id="ProtNLM"/>
    </source>
</evidence>
<dbReference type="Proteomes" id="UP001345827">
    <property type="component" value="Unassembled WGS sequence"/>
</dbReference>
<protein>
    <recommendedName>
        <fullName evidence="9">Peptidase A1 domain-containing protein</fullName>
    </recommendedName>
</protein>
<evidence type="ECO:0000256" key="5">
    <source>
        <dbReference type="SAM" id="MobiDB-lite"/>
    </source>
</evidence>
<accession>A0AAV9Q5B4</accession>
<keyword evidence="4 6" id="KW-0472">Membrane</keyword>
<gene>
    <name evidence="7" type="ORF">LTR25_006896</name>
</gene>
<dbReference type="GO" id="GO:0016020">
    <property type="term" value="C:membrane"/>
    <property type="evidence" value="ECO:0007669"/>
    <property type="project" value="UniProtKB-SubCell"/>
</dbReference>
<evidence type="ECO:0000256" key="6">
    <source>
        <dbReference type="SAM" id="Phobius"/>
    </source>
</evidence>
<dbReference type="InterPro" id="IPR021109">
    <property type="entry name" value="Peptidase_aspartic_dom_sf"/>
</dbReference>
<dbReference type="GO" id="GO:0071944">
    <property type="term" value="C:cell periphery"/>
    <property type="evidence" value="ECO:0007669"/>
    <property type="project" value="UniProtKB-ARBA"/>
</dbReference>
<dbReference type="InterPro" id="IPR051694">
    <property type="entry name" value="Immunoregulatory_rcpt-like"/>
</dbReference>
<organism evidence="7 8">
    <name type="scientific">Vermiconidia calcicola</name>
    <dbReference type="NCBI Taxonomy" id="1690605"/>
    <lineage>
        <taxon>Eukaryota</taxon>
        <taxon>Fungi</taxon>
        <taxon>Dikarya</taxon>
        <taxon>Ascomycota</taxon>
        <taxon>Pezizomycotina</taxon>
        <taxon>Dothideomycetes</taxon>
        <taxon>Dothideomycetidae</taxon>
        <taxon>Mycosphaerellales</taxon>
        <taxon>Extremaceae</taxon>
        <taxon>Vermiconidia</taxon>
    </lineage>
</organism>
<evidence type="ECO:0000313" key="7">
    <source>
        <dbReference type="EMBL" id="KAK5533916.1"/>
    </source>
</evidence>
<feature type="transmembrane region" description="Helical" evidence="6">
    <location>
        <begin position="411"/>
        <end position="435"/>
    </location>
</feature>
<feature type="region of interest" description="Disordered" evidence="5">
    <location>
        <begin position="494"/>
        <end position="516"/>
    </location>
</feature>
<evidence type="ECO:0000256" key="4">
    <source>
        <dbReference type="ARBA" id="ARBA00023136"/>
    </source>
</evidence>
<keyword evidence="8" id="KW-1185">Reference proteome</keyword>
<dbReference type="AlphaFoldDB" id="A0AAV9Q5B4"/>
<dbReference type="EMBL" id="JAXLQG010000012">
    <property type="protein sequence ID" value="KAK5533916.1"/>
    <property type="molecule type" value="Genomic_DNA"/>
</dbReference>
<evidence type="ECO:0000256" key="1">
    <source>
        <dbReference type="ARBA" id="ARBA00004167"/>
    </source>
</evidence>
<keyword evidence="2 6" id="KW-0812">Transmembrane</keyword>
<sequence>MTCANGVAPVLFPITNVTISSNGYTQTRGIQTGIGTPNQIFALWPATSVNNVIISNSAGCGPSTNYSCYGSYGGSFDTSKSGTYDMMTLAQWNGNKSELEEADADLSFIYFQDEIRLSDNSLLPSFPMAMTSPTDPTQGSIPLASDSTFLRTLAEQNLAPSRAWGYWAGSRSVLAPQDGLLVIGGYDHNRIATGARLTNFTSNPKYQWYMTIHVTNMTYDTGQGPMDLFNSSSQAFDSILNTASADTLLPEGILNTFGNVTGANKDAGTEVLSWPASDGPTGNVTVTLDDGADGYQFIIPWYELFHPDRKYDDKGSYVYNNDSFVFTSFASADVVSGGISWFGNVLFQANYLVNLGGSSFQLAPANTSNAYAISYPKGLDIKPICNETQLAATGSSSGTNSTSSSSISGGVIAGIVVGCIAAVAIVAVGLCYWLWRRRRRQRQRMEGSAVATNTVEEDPLGKAELDSAAAATVVPAPRAELAPEEPAKVELPAGAKPQELGHADGHAHAHDDTTTVSTLPVYSRQETAPVEMPAKPCV</sequence>
<evidence type="ECO:0000256" key="2">
    <source>
        <dbReference type="ARBA" id="ARBA00022692"/>
    </source>
</evidence>
<dbReference type="PANTHER" id="PTHR15549:SF33">
    <property type="entry name" value="MEMBRANE PROTEIN WSC4, PUTATIVE (AFU_ORTHOLOGUE AFUA_5G09020)-RELATED"/>
    <property type="match status" value="1"/>
</dbReference>
<evidence type="ECO:0000256" key="3">
    <source>
        <dbReference type="ARBA" id="ARBA00022989"/>
    </source>
</evidence>
<proteinExistence type="predicted"/>
<dbReference type="Gene3D" id="2.40.70.10">
    <property type="entry name" value="Acid Proteases"/>
    <property type="match status" value="2"/>
</dbReference>
<keyword evidence="3 6" id="KW-1133">Transmembrane helix</keyword>
<feature type="compositionally biased region" description="Basic and acidic residues" evidence="5">
    <location>
        <begin position="499"/>
        <end position="513"/>
    </location>
</feature>
<name>A0AAV9Q5B4_9PEZI</name>
<comment type="subcellular location">
    <subcellularLocation>
        <location evidence="1">Membrane</location>
        <topology evidence="1">Single-pass membrane protein</topology>
    </subcellularLocation>
</comment>
<dbReference type="SUPFAM" id="SSF50630">
    <property type="entry name" value="Acid proteases"/>
    <property type="match status" value="1"/>
</dbReference>
<reference evidence="7 8" key="1">
    <citation type="submission" date="2023-06" db="EMBL/GenBank/DDBJ databases">
        <title>Black Yeasts Isolated from many extreme environments.</title>
        <authorList>
            <person name="Coleine C."/>
            <person name="Stajich J.E."/>
            <person name="Selbmann L."/>
        </authorList>
    </citation>
    <scope>NUCLEOTIDE SEQUENCE [LARGE SCALE GENOMIC DNA]</scope>
    <source>
        <strain evidence="7 8">CCFEE 5887</strain>
    </source>
</reference>
<dbReference type="PANTHER" id="PTHR15549">
    <property type="entry name" value="PAIRED IMMUNOGLOBULIN-LIKE TYPE 2 RECEPTOR"/>
    <property type="match status" value="1"/>
</dbReference>